<dbReference type="Proteomes" id="UP000612899">
    <property type="component" value="Unassembled WGS sequence"/>
</dbReference>
<dbReference type="AlphaFoldDB" id="A0A8J3QEY3"/>
<dbReference type="EMBL" id="BONY01000048">
    <property type="protein sequence ID" value="GIH08345.1"/>
    <property type="molecule type" value="Genomic_DNA"/>
</dbReference>
<sequence length="112" mass="12031">MFKVDPVAVIAAAESFEVSANCLAKAAQYHRAPSQLEFFDKGLIRRIEDSHQEFAGLLQARLDGAAAALKASAEELGRVATFYSQTDLAAAARVDATLPAVERADHSPWSGR</sequence>
<proteinExistence type="predicted"/>
<accession>A0A8J3QEY3</accession>
<gene>
    <name evidence="1" type="ORF">Rhe02_64120</name>
</gene>
<organism evidence="1 2">
    <name type="scientific">Rhizocola hellebori</name>
    <dbReference type="NCBI Taxonomy" id="1392758"/>
    <lineage>
        <taxon>Bacteria</taxon>
        <taxon>Bacillati</taxon>
        <taxon>Actinomycetota</taxon>
        <taxon>Actinomycetes</taxon>
        <taxon>Micromonosporales</taxon>
        <taxon>Micromonosporaceae</taxon>
        <taxon>Rhizocola</taxon>
    </lineage>
</organism>
<reference evidence="1" key="1">
    <citation type="submission" date="2021-01" db="EMBL/GenBank/DDBJ databases">
        <title>Whole genome shotgun sequence of Rhizocola hellebori NBRC 109834.</title>
        <authorList>
            <person name="Komaki H."/>
            <person name="Tamura T."/>
        </authorList>
    </citation>
    <scope>NUCLEOTIDE SEQUENCE</scope>
    <source>
        <strain evidence="1">NBRC 109834</strain>
    </source>
</reference>
<protein>
    <submittedName>
        <fullName evidence="1">Uncharacterized protein</fullName>
    </submittedName>
</protein>
<evidence type="ECO:0000313" key="2">
    <source>
        <dbReference type="Proteomes" id="UP000612899"/>
    </source>
</evidence>
<comment type="caution">
    <text evidence="1">The sequence shown here is derived from an EMBL/GenBank/DDBJ whole genome shotgun (WGS) entry which is preliminary data.</text>
</comment>
<keyword evidence="2" id="KW-1185">Reference proteome</keyword>
<dbReference type="RefSeq" id="WP_203912104.1">
    <property type="nucleotide sequence ID" value="NZ_BONY01000048.1"/>
</dbReference>
<name>A0A8J3QEY3_9ACTN</name>
<evidence type="ECO:0000313" key="1">
    <source>
        <dbReference type="EMBL" id="GIH08345.1"/>
    </source>
</evidence>